<evidence type="ECO:0008006" key="5">
    <source>
        <dbReference type="Google" id="ProtNLM"/>
    </source>
</evidence>
<protein>
    <recommendedName>
        <fullName evidence="5">Cbb3-type cytochrome c oxidase subunit 3</fullName>
    </recommendedName>
</protein>
<organism evidence="3 4">
    <name type="scientific">Halobacillus kuroshimensis</name>
    <dbReference type="NCBI Taxonomy" id="302481"/>
    <lineage>
        <taxon>Bacteria</taxon>
        <taxon>Bacillati</taxon>
        <taxon>Bacillota</taxon>
        <taxon>Bacilli</taxon>
        <taxon>Bacillales</taxon>
        <taxon>Bacillaceae</taxon>
        <taxon>Halobacillus</taxon>
    </lineage>
</organism>
<keyword evidence="2" id="KW-1133">Transmembrane helix</keyword>
<comment type="caution">
    <text evidence="3">The sequence shown here is derived from an EMBL/GenBank/DDBJ whole genome shotgun (WGS) entry which is preliminary data.</text>
</comment>
<keyword evidence="2" id="KW-0472">Membrane</keyword>
<sequence length="62" mass="6846">MWETILGLGGVLIFFTMVFVYLIRNPLRKQQKPSLHQKKRDASFYAPGIMGADSGDAGDSGD</sequence>
<evidence type="ECO:0000313" key="4">
    <source>
        <dbReference type="Proteomes" id="UP000663970"/>
    </source>
</evidence>
<name>A0ABS3E0V6_9BACI</name>
<gene>
    <name evidence="3" type="ORF">JF544_18415</name>
</gene>
<dbReference type="RefSeq" id="WP_027956585.1">
    <property type="nucleotide sequence ID" value="NZ_JAEKJY010000008.1"/>
</dbReference>
<evidence type="ECO:0000256" key="1">
    <source>
        <dbReference type="SAM" id="MobiDB-lite"/>
    </source>
</evidence>
<feature type="compositionally biased region" description="Basic residues" evidence="1">
    <location>
        <begin position="29"/>
        <end position="39"/>
    </location>
</feature>
<dbReference type="Proteomes" id="UP000663970">
    <property type="component" value="Unassembled WGS sequence"/>
</dbReference>
<keyword evidence="2" id="KW-0812">Transmembrane</keyword>
<feature type="region of interest" description="Disordered" evidence="1">
    <location>
        <begin position="29"/>
        <end position="62"/>
    </location>
</feature>
<dbReference type="EMBL" id="JAEKJY010000008">
    <property type="protein sequence ID" value="MBN8237223.1"/>
    <property type="molecule type" value="Genomic_DNA"/>
</dbReference>
<reference evidence="3 4" key="1">
    <citation type="submission" date="2020-12" db="EMBL/GenBank/DDBJ databases">
        <title>Oil enriched cultivation method for isolating marine PHA-producing bacteria.</title>
        <authorList>
            <person name="Zheng W."/>
            <person name="Yu S."/>
            <person name="Huang Y."/>
        </authorList>
    </citation>
    <scope>NUCLEOTIDE SEQUENCE [LARGE SCALE GENOMIC DNA]</scope>
    <source>
        <strain evidence="3 4">SY-2-6</strain>
    </source>
</reference>
<proteinExistence type="predicted"/>
<evidence type="ECO:0000313" key="3">
    <source>
        <dbReference type="EMBL" id="MBN8237223.1"/>
    </source>
</evidence>
<accession>A0ABS3E0V6</accession>
<evidence type="ECO:0000256" key="2">
    <source>
        <dbReference type="SAM" id="Phobius"/>
    </source>
</evidence>
<feature type="compositionally biased region" description="Low complexity" evidence="1">
    <location>
        <begin position="51"/>
        <end position="62"/>
    </location>
</feature>
<feature type="transmembrane region" description="Helical" evidence="2">
    <location>
        <begin position="6"/>
        <end position="23"/>
    </location>
</feature>
<keyword evidence="4" id="KW-1185">Reference proteome</keyword>